<dbReference type="Proteomes" id="UP000808337">
    <property type="component" value="Unassembled WGS sequence"/>
</dbReference>
<reference evidence="2 3" key="1">
    <citation type="submission" date="2020-10" db="EMBL/GenBank/DDBJ databases">
        <title>Connecting structure to function with the recovery of over 1000 high-quality activated sludge metagenome-assembled genomes encoding full-length rRNA genes using long-read sequencing.</title>
        <authorList>
            <person name="Singleton C.M."/>
            <person name="Petriglieri F."/>
            <person name="Kristensen J.M."/>
            <person name="Kirkegaard R.H."/>
            <person name="Michaelsen T.Y."/>
            <person name="Andersen M.H."/>
            <person name="Karst S.M."/>
            <person name="Dueholm M.S."/>
            <person name="Nielsen P.H."/>
            <person name="Albertsen M."/>
        </authorList>
    </citation>
    <scope>NUCLEOTIDE SEQUENCE [LARGE SCALE GENOMIC DNA]</scope>
    <source>
        <strain evidence="2">Ribe_18-Q3-R11-54_MAXAC.273</strain>
    </source>
</reference>
<dbReference type="SUPFAM" id="SSF55486">
    <property type="entry name" value="Metalloproteases ('zincins'), catalytic domain"/>
    <property type="match status" value="1"/>
</dbReference>
<dbReference type="Gene3D" id="3.40.390.10">
    <property type="entry name" value="Collagenase (Catalytic Domain)"/>
    <property type="match status" value="1"/>
</dbReference>
<dbReference type="InterPro" id="IPR024079">
    <property type="entry name" value="MetalloPept_cat_dom_sf"/>
</dbReference>
<dbReference type="PROSITE" id="PS51257">
    <property type="entry name" value="PROKAR_LIPOPROTEIN"/>
    <property type="match status" value="1"/>
</dbReference>
<keyword evidence="1" id="KW-0732">Signal</keyword>
<evidence type="ECO:0000256" key="1">
    <source>
        <dbReference type="SAM" id="SignalP"/>
    </source>
</evidence>
<evidence type="ECO:0000313" key="2">
    <source>
        <dbReference type="EMBL" id="MBK9981906.1"/>
    </source>
</evidence>
<feature type="chain" id="PRO_5038716045" description="Peptidase M43 pregnancy-associated plasma-A domain-containing protein" evidence="1">
    <location>
        <begin position="24"/>
        <end position="414"/>
    </location>
</feature>
<sequence>MKIVIALIIAASLLISCSPKVQMHLANQADVRLLPRSAKPEPKISPCYEPLSYVAHPELMPMKYIRVNFHFMNSTDGRYNMPKEEVTRYAYEWINVVNSNLEHNMKMFLPAGNKTPALPIPYRYVISPDLTVKGDSGVYYHINDTLCYAVKTGRERNISDKRIIQRYAIRDDSVMNIFVQTHQLDSIKSPTYRPDASGISLGSSVKIFGRWFERPNVWGLRGITNHELGHSLGLSHTWLGFDGCDDTPEHPNCWNKTDHPPCDTLYSDNMMDYNAHMAALTPCQIGKILLNMARIGSIQRSVIEPRWCHLDTSSTITIMDSIRWEGSADLEGNVIINSGAILEVGCRISLPAGATIKINPGGKLVVLSTGKIHNACGETWGGIMLVKEKKNSGALYLMEGAQIENTPEPLAPTP</sequence>
<gene>
    <name evidence="2" type="ORF">IPP15_05690</name>
</gene>
<comment type="caution">
    <text evidence="2">The sequence shown here is derived from an EMBL/GenBank/DDBJ whole genome shotgun (WGS) entry which is preliminary data.</text>
</comment>
<dbReference type="EMBL" id="JADKGY010000001">
    <property type="protein sequence ID" value="MBK9981906.1"/>
    <property type="molecule type" value="Genomic_DNA"/>
</dbReference>
<accession>A0A9D7STS0</accession>
<feature type="signal peptide" evidence="1">
    <location>
        <begin position="1"/>
        <end position="23"/>
    </location>
</feature>
<dbReference type="AlphaFoldDB" id="A0A9D7STS0"/>
<evidence type="ECO:0000313" key="3">
    <source>
        <dbReference type="Proteomes" id="UP000808337"/>
    </source>
</evidence>
<evidence type="ECO:0008006" key="4">
    <source>
        <dbReference type="Google" id="ProtNLM"/>
    </source>
</evidence>
<name>A0A9D7STS0_9BACT</name>
<dbReference type="GO" id="GO:0008237">
    <property type="term" value="F:metallopeptidase activity"/>
    <property type="evidence" value="ECO:0007669"/>
    <property type="project" value="InterPro"/>
</dbReference>
<protein>
    <recommendedName>
        <fullName evidence="4">Peptidase M43 pregnancy-associated plasma-A domain-containing protein</fullName>
    </recommendedName>
</protein>
<proteinExistence type="predicted"/>
<organism evidence="2 3">
    <name type="scientific">Candidatus Opimibacter skivensis</name>
    <dbReference type="NCBI Taxonomy" id="2982028"/>
    <lineage>
        <taxon>Bacteria</taxon>
        <taxon>Pseudomonadati</taxon>
        <taxon>Bacteroidota</taxon>
        <taxon>Saprospiria</taxon>
        <taxon>Saprospirales</taxon>
        <taxon>Saprospiraceae</taxon>
        <taxon>Candidatus Opimibacter</taxon>
    </lineage>
</organism>